<dbReference type="Proteomes" id="UP000828941">
    <property type="component" value="Chromosome 14"/>
</dbReference>
<gene>
    <name evidence="1" type="ORF">L6164_037331</name>
</gene>
<name>A0ACB9KJZ7_BAUVA</name>
<evidence type="ECO:0000313" key="1">
    <source>
        <dbReference type="EMBL" id="KAI4297440.1"/>
    </source>
</evidence>
<accession>A0ACB9KJZ7</accession>
<comment type="caution">
    <text evidence="1">The sequence shown here is derived from an EMBL/GenBank/DDBJ whole genome shotgun (WGS) entry which is preliminary data.</text>
</comment>
<sequence>MEFVEERFSNFYENWLSRLQRIFFELLQVTRTRNMEVANDSRLLALVSIFTSHLSEFYFVKLDEAYINSLVFICPTWLTNFERSQLWISGFKPTTMVFRLLDSMRAPQAFTLGLSMPPFILTLEQQVKIEELRRRNLMDEENVDIEIDRILKSIDDRKIVDLVKISQHLSNNNINGVLAERLEELVEFEVIGTMSEFASAIVDADCVRLRSVNEVLNVLSPMQCVQFLAKFIHLVFLNANGSANY</sequence>
<reference evidence="1 2" key="1">
    <citation type="journal article" date="2022" name="DNA Res.">
        <title>Chromosomal-level genome assembly of the orchid tree Bauhinia variegata (Leguminosae; Cercidoideae) supports the allotetraploid origin hypothesis of Bauhinia.</title>
        <authorList>
            <person name="Zhong Y."/>
            <person name="Chen Y."/>
            <person name="Zheng D."/>
            <person name="Pang J."/>
            <person name="Liu Y."/>
            <person name="Luo S."/>
            <person name="Meng S."/>
            <person name="Qian L."/>
            <person name="Wei D."/>
            <person name="Dai S."/>
            <person name="Zhou R."/>
        </authorList>
    </citation>
    <scope>NUCLEOTIDE SEQUENCE [LARGE SCALE GENOMIC DNA]</scope>
    <source>
        <strain evidence="1">BV-YZ2020</strain>
    </source>
</reference>
<proteinExistence type="predicted"/>
<dbReference type="EMBL" id="CM039439">
    <property type="protein sequence ID" value="KAI4297440.1"/>
    <property type="molecule type" value="Genomic_DNA"/>
</dbReference>
<keyword evidence="2" id="KW-1185">Reference proteome</keyword>
<evidence type="ECO:0000313" key="2">
    <source>
        <dbReference type="Proteomes" id="UP000828941"/>
    </source>
</evidence>
<organism evidence="1 2">
    <name type="scientific">Bauhinia variegata</name>
    <name type="common">Purple orchid tree</name>
    <name type="synonym">Phanera variegata</name>
    <dbReference type="NCBI Taxonomy" id="167791"/>
    <lineage>
        <taxon>Eukaryota</taxon>
        <taxon>Viridiplantae</taxon>
        <taxon>Streptophyta</taxon>
        <taxon>Embryophyta</taxon>
        <taxon>Tracheophyta</taxon>
        <taxon>Spermatophyta</taxon>
        <taxon>Magnoliopsida</taxon>
        <taxon>eudicotyledons</taxon>
        <taxon>Gunneridae</taxon>
        <taxon>Pentapetalae</taxon>
        <taxon>rosids</taxon>
        <taxon>fabids</taxon>
        <taxon>Fabales</taxon>
        <taxon>Fabaceae</taxon>
        <taxon>Cercidoideae</taxon>
        <taxon>Cercideae</taxon>
        <taxon>Bauhiniinae</taxon>
        <taxon>Bauhinia</taxon>
    </lineage>
</organism>
<protein>
    <submittedName>
        <fullName evidence="1">Uncharacterized protein</fullName>
    </submittedName>
</protein>